<keyword evidence="5" id="KW-1185">Reference proteome</keyword>
<dbReference type="AlphaFoldDB" id="A0A2U8W4P1"/>
<dbReference type="KEGG" id="mets:DK389_07980"/>
<dbReference type="SUPFAM" id="SSF52129">
    <property type="entry name" value="Caspase-like"/>
    <property type="match status" value="1"/>
</dbReference>
<name>A0A2U8W4P1_9HYPH</name>
<evidence type="ECO:0000256" key="2">
    <source>
        <dbReference type="SAM" id="SignalP"/>
    </source>
</evidence>
<dbReference type="GO" id="GO:0006508">
    <property type="term" value="P:proteolysis"/>
    <property type="evidence" value="ECO:0007669"/>
    <property type="project" value="InterPro"/>
</dbReference>
<feature type="domain" description="Caspase family p20" evidence="3">
    <location>
        <begin position="30"/>
        <end position="109"/>
    </location>
</feature>
<organism evidence="4 5">
    <name type="scientific">Methylobacterium durans</name>
    <dbReference type="NCBI Taxonomy" id="2202825"/>
    <lineage>
        <taxon>Bacteria</taxon>
        <taxon>Pseudomonadati</taxon>
        <taxon>Pseudomonadota</taxon>
        <taxon>Alphaproteobacteria</taxon>
        <taxon>Hyphomicrobiales</taxon>
        <taxon>Methylobacteriaceae</taxon>
        <taxon>Methylobacterium</taxon>
    </lineage>
</organism>
<dbReference type="InterPro" id="IPR001309">
    <property type="entry name" value="Pept_C14_p20"/>
</dbReference>
<evidence type="ECO:0000259" key="3">
    <source>
        <dbReference type="PROSITE" id="PS50208"/>
    </source>
</evidence>
<dbReference type="InterPro" id="IPR029030">
    <property type="entry name" value="Caspase-like_dom_sf"/>
</dbReference>
<gene>
    <name evidence="4" type="ORF">DK389_07980</name>
</gene>
<dbReference type="PROSITE" id="PS50208">
    <property type="entry name" value="CASPASE_P20"/>
    <property type="match status" value="1"/>
</dbReference>
<accession>A0A2U8W4P1</accession>
<dbReference type="PANTHER" id="PTHR22576">
    <property type="entry name" value="MUCOSA ASSOCIATED LYMPHOID TISSUE LYMPHOMA TRANSLOCATION PROTEIN 1/PARACASPASE"/>
    <property type="match status" value="1"/>
</dbReference>
<dbReference type="Pfam" id="PF00656">
    <property type="entry name" value="Peptidase_C14"/>
    <property type="match status" value="1"/>
</dbReference>
<reference evidence="5" key="1">
    <citation type="submission" date="2018-05" db="EMBL/GenBank/DDBJ databases">
        <title>Complete Genome Sequence of Methylobacterium sp. 17SD2-17.</title>
        <authorList>
            <person name="Srinivasan S."/>
        </authorList>
    </citation>
    <scope>NUCLEOTIDE SEQUENCE [LARGE SCALE GENOMIC DNA]</scope>
    <source>
        <strain evidence="5">17SD2-17</strain>
    </source>
</reference>
<dbReference type="OrthoDB" id="9816009at2"/>
<feature type="compositionally biased region" description="Low complexity" evidence="1">
    <location>
        <begin position="664"/>
        <end position="699"/>
    </location>
</feature>
<feature type="compositionally biased region" description="Basic and acidic residues" evidence="1">
    <location>
        <begin position="649"/>
        <end position="663"/>
    </location>
</feature>
<dbReference type="RefSeq" id="WP_109888660.1">
    <property type="nucleotide sequence ID" value="NZ_CP029550.1"/>
</dbReference>
<keyword evidence="2" id="KW-0732">Signal</keyword>
<protein>
    <submittedName>
        <fullName evidence="4">Peptidase C14</fullName>
    </submittedName>
</protein>
<sequence length="796" mass="85771">MREFLRTLIALAALLTLALASGPAGAQQPEKRIALVIGNAAYPAAPLATAANDAGLVAQTLQAAGFDVVGARDLDEDSLRRALREFVDKAAASGPSTVAFLYLAGYGLQLEGENYFTPVDARIGTAADVAVRALRISDYVRSLAALPLKARFVVLDASRKTPFVTSGDPLAGGLALSEADPGTLIAYNAAPSTVGLNGTEAYGAYARALTEMMREGGLQPGPLFERVRLRVDELTKGAEVPWHVSRIETGFMFFERASDAPVNVRPEQIAALRARPLRELSPSQAYAICLERDDLASYQEFVTAFPRDGMARRVRALIAARREAVTWRRTWLANTPDAYWSYLSRYPRGPHAWDARRRLTRLAASLEPPPRFAMLDYDLPPPPPDEVVYVERGALYLDDPIYELPAPPPPPVVFLPPPTYIVTLPPPPPPVEVYALPTPAFVPVPAYVNAPAYIAPPPNNILYQNIHVRPAAEQIHARNALRSPDQASPTAMGAGAVLGAAAGASIARVALPPSVAQKAALHASPSQIPTAASPVQPGISQAGSRTMSGHGQVGAPAPQQVGRAGGHEQSFRAQALPGMNGQPLPQQASQSGLPGRGPNDPMNLNRLPLGQQPPAANGLPLSHQSGRPADPRMQPSGQSSGIAQLRQEQLARQHEQQAAEHQRQAQVQQAHRAATQRQQDMQVARQQQLIQRQAQQAANQRREMEVGRQQHQAAQQRQQAMQAARQQQMAQQQSAQRAAQHQQMQIARQQMIQQQAAQRAAQHQAMQAARQPMHAPPSAPPPRGGPHHCPPGQACR</sequence>
<feature type="chain" id="PRO_5016155807" evidence="2">
    <location>
        <begin position="27"/>
        <end position="796"/>
    </location>
</feature>
<proteinExistence type="predicted"/>
<evidence type="ECO:0000256" key="1">
    <source>
        <dbReference type="SAM" id="MobiDB-lite"/>
    </source>
</evidence>
<dbReference type="Proteomes" id="UP000245926">
    <property type="component" value="Chromosome"/>
</dbReference>
<dbReference type="Gene3D" id="3.40.50.1460">
    <property type="match status" value="1"/>
</dbReference>
<dbReference type="InterPro" id="IPR052039">
    <property type="entry name" value="Caspase-related_regulators"/>
</dbReference>
<dbReference type="EMBL" id="CP029550">
    <property type="protein sequence ID" value="AWN40480.1"/>
    <property type="molecule type" value="Genomic_DNA"/>
</dbReference>
<evidence type="ECO:0000313" key="4">
    <source>
        <dbReference type="EMBL" id="AWN40480.1"/>
    </source>
</evidence>
<feature type="compositionally biased region" description="Pro residues" evidence="1">
    <location>
        <begin position="774"/>
        <end position="784"/>
    </location>
</feature>
<feature type="region of interest" description="Disordered" evidence="1">
    <location>
        <begin position="527"/>
        <end position="796"/>
    </location>
</feature>
<dbReference type="GO" id="GO:0004197">
    <property type="term" value="F:cysteine-type endopeptidase activity"/>
    <property type="evidence" value="ECO:0007669"/>
    <property type="project" value="InterPro"/>
</dbReference>
<dbReference type="InterPro" id="IPR011600">
    <property type="entry name" value="Pept_C14_caspase"/>
</dbReference>
<feature type="compositionally biased region" description="Polar residues" evidence="1">
    <location>
        <begin position="538"/>
        <end position="549"/>
    </location>
</feature>
<feature type="compositionally biased region" description="Polar residues" evidence="1">
    <location>
        <begin position="583"/>
        <end position="592"/>
    </location>
</feature>
<evidence type="ECO:0000313" key="5">
    <source>
        <dbReference type="Proteomes" id="UP000245926"/>
    </source>
</evidence>
<dbReference type="PANTHER" id="PTHR22576:SF37">
    <property type="entry name" value="MUCOSA-ASSOCIATED LYMPHOID TISSUE LYMPHOMA TRANSLOCATION PROTEIN 1"/>
    <property type="match status" value="1"/>
</dbReference>
<feature type="signal peptide" evidence="2">
    <location>
        <begin position="1"/>
        <end position="26"/>
    </location>
</feature>
<feature type="compositionally biased region" description="Low complexity" evidence="1">
    <location>
        <begin position="709"/>
        <end position="773"/>
    </location>
</feature>